<accession>A0ABR1ZAF3</accession>
<gene>
    <name evidence="7" type="ORF">V6N11_069284</name>
</gene>
<dbReference type="Gene3D" id="3.90.730.10">
    <property type="entry name" value="Ribonuclease T2-like"/>
    <property type="match status" value="1"/>
</dbReference>
<dbReference type="PANTHER" id="PTHR11240">
    <property type="entry name" value="RIBONUCLEASE T2"/>
    <property type="match status" value="1"/>
</dbReference>
<organism evidence="7 8">
    <name type="scientific">Hibiscus sabdariffa</name>
    <name type="common">roselle</name>
    <dbReference type="NCBI Taxonomy" id="183260"/>
    <lineage>
        <taxon>Eukaryota</taxon>
        <taxon>Viridiplantae</taxon>
        <taxon>Streptophyta</taxon>
        <taxon>Embryophyta</taxon>
        <taxon>Tracheophyta</taxon>
        <taxon>Spermatophyta</taxon>
        <taxon>Magnoliopsida</taxon>
        <taxon>eudicotyledons</taxon>
        <taxon>Gunneridae</taxon>
        <taxon>Pentapetalae</taxon>
        <taxon>rosids</taxon>
        <taxon>malvids</taxon>
        <taxon>Malvales</taxon>
        <taxon>Malvaceae</taxon>
        <taxon>Malvoideae</taxon>
        <taxon>Hibiscus</taxon>
    </lineage>
</organism>
<dbReference type="InterPro" id="IPR036430">
    <property type="entry name" value="RNase_T2-like_sf"/>
</dbReference>
<dbReference type="EMBL" id="JBBPBN010001939">
    <property type="protein sequence ID" value="KAK8477087.1"/>
    <property type="molecule type" value="Genomic_DNA"/>
</dbReference>
<name>A0ABR1ZAF3_9ROSI</name>
<evidence type="ECO:0000256" key="1">
    <source>
        <dbReference type="ARBA" id="ARBA00007469"/>
    </source>
</evidence>
<dbReference type="PANTHER" id="PTHR11240:SF75">
    <property type="entry name" value="RIBONUCLEASE 3"/>
    <property type="match status" value="1"/>
</dbReference>
<evidence type="ECO:0000256" key="4">
    <source>
        <dbReference type="ARBA" id="ARBA00022801"/>
    </source>
</evidence>
<reference evidence="7 8" key="1">
    <citation type="journal article" date="2024" name="G3 (Bethesda)">
        <title>Genome assembly of Hibiscus sabdariffa L. provides insights into metabolisms of medicinal natural products.</title>
        <authorList>
            <person name="Kim T."/>
        </authorList>
    </citation>
    <scope>NUCLEOTIDE SEQUENCE [LARGE SCALE GENOMIC DNA]</scope>
    <source>
        <strain evidence="7">TK-2024</strain>
        <tissue evidence="7">Old leaves</tissue>
    </source>
</reference>
<evidence type="ECO:0000313" key="8">
    <source>
        <dbReference type="Proteomes" id="UP001396334"/>
    </source>
</evidence>
<keyword evidence="3" id="KW-0255">Endonuclease</keyword>
<keyword evidence="8" id="KW-1185">Reference proteome</keyword>
<evidence type="ECO:0000256" key="3">
    <source>
        <dbReference type="ARBA" id="ARBA00022759"/>
    </source>
</evidence>
<dbReference type="Proteomes" id="UP001396334">
    <property type="component" value="Unassembled WGS sequence"/>
</dbReference>
<comment type="similarity">
    <text evidence="1 6">Belongs to the RNase T2 family.</text>
</comment>
<proteinExistence type="inferred from homology"/>
<dbReference type="SUPFAM" id="SSF55895">
    <property type="entry name" value="Ribonuclease Rh-like"/>
    <property type="match status" value="1"/>
</dbReference>
<evidence type="ECO:0000256" key="5">
    <source>
        <dbReference type="ARBA" id="ARBA00023239"/>
    </source>
</evidence>
<dbReference type="InterPro" id="IPR001568">
    <property type="entry name" value="RNase_T2-like"/>
</dbReference>
<comment type="caution">
    <text evidence="7">The sequence shown here is derived from an EMBL/GenBank/DDBJ whole genome shotgun (WGS) entry which is preliminary data.</text>
</comment>
<keyword evidence="5" id="KW-0456">Lyase</keyword>
<sequence>MPSSTSSSAKPSSKGTKKLHLEEWYYHAIADAIDKAGPVVRAAVLNVLGKTYYDYYCFLFPVMAITVQGQHHLWMVQTIPSGYCADRNCRNVIKSDVIVHGLWPVNSSDFTLKGPCDETKISEASPDLSNFSPPPDMYKFWRTLTMSRDEDFWEHEWTDHGTCQSALPQSYFSMGISLYKRIDLASKLSNMKRSSHNAQDFRNKISQIVDNKEVMLRCAYVHGTTTIFLSEVIVCVDMTGQHFIDCNKSNKSKYDNCGHNLITYA</sequence>
<evidence type="ECO:0000313" key="7">
    <source>
        <dbReference type="EMBL" id="KAK8477087.1"/>
    </source>
</evidence>
<evidence type="ECO:0000256" key="2">
    <source>
        <dbReference type="ARBA" id="ARBA00022722"/>
    </source>
</evidence>
<evidence type="ECO:0000256" key="6">
    <source>
        <dbReference type="RuleBase" id="RU004328"/>
    </source>
</evidence>
<keyword evidence="2" id="KW-0540">Nuclease</keyword>
<dbReference type="Pfam" id="PF00445">
    <property type="entry name" value="Ribonuclease_T2"/>
    <property type="match status" value="1"/>
</dbReference>
<protein>
    <submittedName>
        <fullName evidence="7">Uncharacterized protein</fullName>
    </submittedName>
</protein>
<keyword evidence="4" id="KW-0378">Hydrolase</keyword>